<dbReference type="InterPro" id="IPR028288">
    <property type="entry name" value="SCAR/WAVE_fam"/>
</dbReference>
<dbReference type="RefSeq" id="XP_019709007.1">
    <property type="nucleotide sequence ID" value="XM_019853448.2"/>
</dbReference>
<organism evidence="4 5">
    <name type="scientific">Elaeis guineensis var. tenera</name>
    <name type="common">Oil palm</name>
    <dbReference type="NCBI Taxonomy" id="51953"/>
    <lineage>
        <taxon>Eukaryota</taxon>
        <taxon>Viridiplantae</taxon>
        <taxon>Streptophyta</taxon>
        <taxon>Embryophyta</taxon>
        <taxon>Tracheophyta</taxon>
        <taxon>Spermatophyta</taxon>
        <taxon>Magnoliopsida</taxon>
        <taxon>Liliopsida</taxon>
        <taxon>Arecaceae</taxon>
        <taxon>Arecoideae</taxon>
        <taxon>Cocoseae</taxon>
        <taxon>Elaeidinae</taxon>
        <taxon>Elaeis</taxon>
    </lineage>
</organism>
<gene>
    <name evidence="5" type="primary">LOC105052256</name>
</gene>
<dbReference type="GO" id="GO:2000601">
    <property type="term" value="P:positive regulation of Arp2/3 complex-mediated actin nucleation"/>
    <property type="evidence" value="ECO:0007669"/>
    <property type="project" value="TreeGrafter"/>
</dbReference>
<sequence length="1928" mass="210550">MPMIRYQIRNEYGLADPELYGAAERDDPEALLEGVAMAGLVGILRQLGDLAEFAAEIFHNLHEEVIATAARGHGLMLRVQQLEAEFPSIEKAFFTQINDSNFACNDGIDWHSNIEMDQNLITRGDMPRFILDFYEECHGPPRLFTLDKFDVAGAGACLKRYSDPSFFKMELPSSRMLEIELPREKKARKIKKGSRWKNGQTLESLLAPHADSDLQPISSDQVSEKTLRHVRLKSRHLNGMRRSNERCLMEHLLEIHSSEQNILFGNSISHSHVKVNPIDSNEPASEIHEIVVDALADRTLVGDLNPIQSPIKIEVAGLSSYELETQKIKNKELSEALHDSFGEIRMTDSDYPVVEQKEMSTESGYNSEGSVDGDVSGEPEKSSPAPQVVCQNKLLGNAEGISECGVDGYRSDDISSELDNFVDALNTIESDIETDSESGAKADPCVFDMESHGKDSDRNEVQQVLQVQFSEPDSVDNSTKSVSSDNMFTNEITSISDSDSSNLTVAQPTQKNMVSFDLPANSEVCPGKTFEKTTKTDFEDAAKSDQGVFNMESHGKDSDGNEAQWELQAHFPAPNSVDNSTKSLSLNNMFKSETACVSDSVIRTSSIVAEPIQRNMVSVDLPANSEICPGKTHDRTPGELWQNNSTKSLSSDNMFKNEITSISDSDSSSSTIAQPTQRNMVCFDLPANSEICPGKTFEMSTETDFEDAAKSDQGVFNMESHGKDSDSNEVERELQAHFPAPDSVDNSTKSLSLNNMFKSEMACVSDSDIRTSPIVAQPIQMNMVSIDLPAASEICPGKTHDRTTEEIWQNNEAMELNSLDHFVSNSCVIDSTSVLVSIHPQWSTYVSQSITREQNGLPLGFPLESDHPEMLHPAEHVEELISEDIAESFDMPDHLSQIECRSMLREAPSGCIEDLLILLPASVVGESQESVEPDTRACSGVGKSPIISAFSPAINSITSHLDGLVTDLENGVQPEDAHAERSSGVVEDSHDIAEEFDGSCLETKDEDVPENRRPSDYTVELNSEDKAITLDMTNHHSQARDECTLGKVPTGFGEDLTLPSNGCIGELHESMKQYTEAYLGGNISATIPSLSPDISFTVHLEDSAAGMEKVAAPSEHLACLSSSLENAEEMAKVNISMPKTLSPELEYFSDAEEPQEFPHVVSAGFTHLYSVEDTCPTDVQLQCSVPNHELIECPIPVDNNLKLLDEPTEHLSQENTLQTGGPAQCDDLAAENAIFNDNNGNARPSSTYTPETLGLLVKPQENSIPDDAFLYQHVVENQETISPKDTTALDSQSTPHLTLPSSEEDQLVSAPTASNPELSILDSSDPSASGLLSGVCQTKLSEGVQKDLHSDNNEVNSGCSSESKQDLSLSALPHGVCESAEEKPPTIHFLSEPTIPLEEAASKSQVVSELNVFPVHQEGEHLDPGIPTSSIDLNDELSEPGPEQRSHDSASDGDVSELDISPLNKAMCGQAEPETYVSSACSSAGISSSLASNVSAVTLPPFASFDIAVLETSSQLPFEPRFDEPASSFPLQGVKEPPPLPPLPPLEWRRGKLQLCPLSSSGNLFQSLSGTNSLMAASAADWKHGHGLLEDEGEMVKLANEVVVMPVLEAKSSQHDLFKSDGEKMHPFRFSELPPSAGDESYQHDASFLEGKTVHPSTPSLIVPVVENEKQLSIHDEVGEVMLQPSNPFASLSILDDKISQHPTVLHGEILQPSEDASSQRDWLLTSLESETSQELGHGHLSLDRETVQPLNPFLVGSDREDEKHQHGCGICGGENMQLLQSSMRIPTTAPELPKLGCVTLREENQCSQFDVLPPPDDENLNVEPHSIRSRLRDPLIEAVAAHDRSTMRKVSEMVLSSNKPKADERDSLLEQIRNKSFNLKPSVVTKSNVKGPPTNLKVAAIIEKANAIRQAFVGSDEDDDKDTWSDS</sequence>
<feature type="domain" description="WH2" evidence="3">
    <location>
        <begin position="1865"/>
        <end position="1883"/>
    </location>
</feature>
<dbReference type="InterPro" id="IPR003124">
    <property type="entry name" value="WH2_dom"/>
</dbReference>
<evidence type="ECO:0000259" key="3">
    <source>
        <dbReference type="PROSITE" id="PS51082"/>
    </source>
</evidence>
<protein>
    <submittedName>
        <fullName evidence="5">Protein SCAR2 isoform X1</fullName>
    </submittedName>
</protein>
<accession>A0A6J0PNS5</accession>
<dbReference type="GO" id="GO:0030036">
    <property type="term" value="P:actin cytoskeleton organization"/>
    <property type="evidence" value="ECO:0007669"/>
    <property type="project" value="InterPro"/>
</dbReference>
<evidence type="ECO:0000313" key="4">
    <source>
        <dbReference type="Proteomes" id="UP000504607"/>
    </source>
</evidence>
<evidence type="ECO:0000256" key="2">
    <source>
        <dbReference type="SAM" id="MobiDB-lite"/>
    </source>
</evidence>
<dbReference type="GO" id="GO:0034237">
    <property type="term" value="F:protein kinase A regulatory subunit binding"/>
    <property type="evidence" value="ECO:0007669"/>
    <property type="project" value="TreeGrafter"/>
</dbReference>
<feature type="region of interest" description="Disordered" evidence="2">
    <location>
        <begin position="355"/>
        <end position="385"/>
    </location>
</feature>
<feature type="region of interest" description="Disordered" evidence="2">
    <location>
        <begin position="1418"/>
        <end position="1457"/>
    </location>
</feature>
<dbReference type="GeneID" id="105052256"/>
<dbReference type="PROSITE" id="PS51082">
    <property type="entry name" value="WH2"/>
    <property type="match status" value="1"/>
</dbReference>
<dbReference type="Proteomes" id="UP000504607">
    <property type="component" value="Chromosome 10"/>
</dbReference>
<proteinExistence type="inferred from homology"/>
<feature type="compositionally biased region" description="Polar residues" evidence="2">
    <location>
        <begin position="641"/>
        <end position="651"/>
    </location>
</feature>
<dbReference type="PANTHER" id="PTHR12902:SF1">
    <property type="entry name" value="WISKOTT-ALDRICH SYNDROME PROTEIN FAMILY MEMBER"/>
    <property type="match status" value="1"/>
</dbReference>
<evidence type="ECO:0000313" key="5">
    <source>
        <dbReference type="RefSeq" id="XP_019709007.1"/>
    </source>
</evidence>
<dbReference type="GO" id="GO:0005856">
    <property type="term" value="C:cytoskeleton"/>
    <property type="evidence" value="ECO:0007669"/>
    <property type="project" value="UniProtKB-SubCell"/>
</dbReference>
<dbReference type="Gene3D" id="6.10.280.150">
    <property type="match status" value="2"/>
</dbReference>
<evidence type="ECO:0000256" key="1">
    <source>
        <dbReference type="ARBA" id="ARBA00006993"/>
    </source>
</evidence>
<dbReference type="InParanoid" id="A0A6J0PNS5"/>
<reference evidence="5" key="1">
    <citation type="submission" date="2025-08" db="UniProtKB">
        <authorList>
            <consortium name="RefSeq"/>
        </authorList>
    </citation>
    <scope>IDENTIFICATION</scope>
</reference>
<dbReference type="GO" id="GO:0003779">
    <property type="term" value="F:actin binding"/>
    <property type="evidence" value="ECO:0007669"/>
    <property type="project" value="UniProtKB-KW"/>
</dbReference>
<feature type="compositionally biased region" description="Polar residues" evidence="2">
    <location>
        <begin position="1309"/>
        <end position="1326"/>
    </location>
</feature>
<feature type="region of interest" description="Disordered" evidence="2">
    <location>
        <begin position="1281"/>
        <end position="1326"/>
    </location>
</feature>
<comment type="similarity">
    <text evidence="1">Belongs to the SCAR/WAVE family.</text>
</comment>
<feature type="compositionally biased region" description="Polar residues" evidence="2">
    <location>
        <begin position="1281"/>
        <end position="1301"/>
    </location>
</feature>
<dbReference type="GO" id="GO:0071933">
    <property type="term" value="F:Arp2/3 complex binding"/>
    <property type="evidence" value="ECO:0007669"/>
    <property type="project" value="TreeGrafter"/>
</dbReference>
<dbReference type="PANTHER" id="PTHR12902">
    <property type="entry name" value="WASP-1"/>
    <property type="match status" value="1"/>
</dbReference>
<feature type="region of interest" description="Disordered" evidence="2">
    <location>
        <begin position="629"/>
        <end position="651"/>
    </location>
</feature>
<dbReference type="OrthoDB" id="1929108at2759"/>
<name>A0A6J0PNS5_ELAGV</name>
<dbReference type="FunCoup" id="A0A6J0PNS5">
    <property type="interactions" value="2973"/>
</dbReference>
<dbReference type="Gene3D" id="1.20.5.340">
    <property type="match status" value="1"/>
</dbReference>
<keyword evidence="4" id="KW-1185">Reference proteome</keyword>